<comment type="subunit">
    <text evidence="3">Homodimer.</text>
</comment>
<keyword evidence="3" id="KW-0554">One-carbon metabolism</keyword>
<dbReference type="Gene3D" id="3.90.1150.10">
    <property type="entry name" value="Aspartate Aminotransferase, domain 1"/>
    <property type="match status" value="1"/>
</dbReference>
<name>A0A1W9NY66_UNCC3</name>
<dbReference type="GO" id="GO:0004372">
    <property type="term" value="F:glycine hydroxymethyltransferase activity"/>
    <property type="evidence" value="ECO:0007669"/>
    <property type="project" value="UniProtKB-EC"/>
</dbReference>
<proteinExistence type="inferred from homology"/>
<comment type="cofactor">
    <cofactor evidence="1 3 4">
        <name>pyridoxal 5'-phosphate</name>
        <dbReference type="ChEBI" id="CHEBI:597326"/>
    </cofactor>
</comment>
<dbReference type="Gene3D" id="3.40.640.10">
    <property type="entry name" value="Type I PLP-dependent aspartate aminotransferase-like (Major domain)"/>
    <property type="match status" value="1"/>
</dbReference>
<comment type="function">
    <text evidence="3">Catalyzes the reversible interconversion of serine and glycine with tetrahydrofolate (THF) serving as the one-carbon carrier. This reaction serves as the major source of one-carbon groups required for the biosynthesis of purines, thymidylate, methionine, and other important biomolecules.</text>
</comment>
<dbReference type="Proteomes" id="UP000192520">
    <property type="component" value="Unassembled WGS sequence"/>
</dbReference>
<dbReference type="InterPro" id="IPR015421">
    <property type="entry name" value="PyrdxlP-dep_Trfase_major"/>
</dbReference>
<dbReference type="AlphaFoldDB" id="A0A1W9NY66"/>
<comment type="caution">
    <text evidence="6">The sequence shown here is derived from an EMBL/GenBank/DDBJ whole genome shotgun (WGS) entry which is preliminary data.</text>
</comment>
<keyword evidence="3" id="KW-0963">Cytoplasm</keyword>
<evidence type="ECO:0000256" key="3">
    <source>
        <dbReference type="HAMAP-Rule" id="MF_00051"/>
    </source>
</evidence>
<dbReference type="NCBIfam" id="NF000586">
    <property type="entry name" value="PRK00011.1"/>
    <property type="match status" value="1"/>
</dbReference>
<dbReference type="InterPro" id="IPR015422">
    <property type="entry name" value="PyrdxlP-dep_Trfase_small"/>
</dbReference>
<dbReference type="InterPro" id="IPR039429">
    <property type="entry name" value="SHMT-like_dom"/>
</dbReference>
<protein>
    <recommendedName>
        <fullName evidence="3">Probable serine hydroxymethyltransferase</fullName>
        <shortName evidence="3">SHMT</shortName>
        <shortName evidence="3">Serine methylase</shortName>
        <ecNumber evidence="3">2.1.2.1</ecNumber>
    </recommendedName>
</protein>
<comment type="subcellular location">
    <subcellularLocation>
        <location evidence="3">Cytoplasm</location>
    </subcellularLocation>
</comment>
<dbReference type="CDD" id="cd00378">
    <property type="entry name" value="SHMT"/>
    <property type="match status" value="1"/>
</dbReference>
<comment type="similarity">
    <text evidence="3">Belongs to the SHMT family.</text>
</comment>
<dbReference type="PIRSF" id="PIRSF000412">
    <property type="entry name" value="SHMT"/>
    <property type="match status" value="1"/>
</dbReference>
<dbReference type="UniPathway" id="UPA00193"/>
<dbReference type="GO" id="GO:0005737">
    <property type="term" value="C:cytoplasm"/>
    <property type="evidence" value="ECO:0007669"/>
    <property type="project" value="UniProtKB-SubCell"/>
</dbReference>
<keyword evidence="2 3" id="KW-0663">Pyridoxal phosphate</keyword>
<evidence type="ECO:0000259" key="5">
    <source>
        <dbReference type="Pfam" id="PF00464"/>
    </source>
</evidence>
<comment type="catalytic activity">
    <reaction evidence="3">
        <text>(6R)-5,10-methylene-5,6,7,8-tetrahydrofolate + glycine + H2O = (6S)-5,6,7,8-tetrahydrofolate + L-serine</text>
        <dbReference type="Rhea" id="RHEA:15481"/>
        <dbReference type="ChEBI" id="CHEBI:15377"/>
        <dbReference type="ChEBI" id="CHEBI:15636"/>
        <dbReference type="ChEBI" id="CHEBI:33384"/>
        <dbReference type="ChEBI" id="CHEBI:57305"/>
        <dbReference type="ChEBI" id="CHEBI:57453"/>
        <dbReference type="EC" id="2.1.2.1"/>
    </reaction>
</comment>
<dbReference type="Pfam" id="PF00464">
    <property type="entry name" value="SHMT"/>
    <property type="match status" value="1"/>
</dbReference>
<dbReference type="PANTHER" id="PTHR11680:SF35">
    <property type="entry name" value="SERINE HYDROXYMETHYLTRANSFERASE 1"/>
    <property type="match status" value="1"/>
</dbReference>
<organism evidence="6 7">
    <name type="scientific">candidate division CPR3 bacterium 4484_211</name>
    <dbReference type="NCBI Taxonomy" id="1968527"/>
    <lineage>
        <taxon>Bacteria</taxon>
        <taxon>Bacteria division CPR3</taxon>
    </lineage>
</organism>
<dbReference type="InterPro" id="IPR001085">
    <property type="entry name" value="Ser_HO-MeTrfase"/>
</dbReference>
<dbReference type="InterPro" id="IPR015424">
    <property type="entry name" value="PyrdxlP-dep_Trfase"/>
</dbReference>
<sequence length="428" mass="47294">MDIRIIPNFKMDTEMISLIQKEQERQRCQLRLIPSENYASREVLSAVGSVLMNKYSEGQAFRRYYQGNFIIDQIEALVKKRALKAFGLDSDKWGVNVQAVAGSIANLAVYLGLLKPGDKLLSLYLYEGGHLSHGWRLPSGKAVSFTAAFFQTSYYHVDLQTQLLDYEAVEKRALEERPAMIITGGTSYPREIDYGKMRRIADEVGALYLADIAHEAGLVAAGVNQSPFPYAHVVTMTTRKTLRGPVGALIFARREFIDRINQAVFPGLQGGPQNHSIAGIGVALHEAMRPEFKEYAVGVVANAQKLAKGLMSKGYEIVSGGTDKHLMVVDLRNKGIGGKEAALALEKANIIVNKQAVPGETSRFWAPSGIRLGTPALTSRGMREKEMEQVALFIDEALRNYQNVAVLRRIGREVRDFAFQFPAPGISG</sequence>
<dbReference type="GO" id="GO:0019264">
    <property type="term" value="P:glycine biosynthetic process from serine"/>
    <property type="evidence" value="ECO:0007669"/>
    <property type="project" value="InterPro"/>
</dbReference>
<accession>A0A1W9NY66</accession>
<feature type="modified residue" description="N6-(pyridoxal phosphate)lysine" evidence="3 4">
    <location>
        <position position="240"/>
    </location>
</feature>
<feature type="binding site" evidence="3">
    <location>
        <begin position="129"/>
        <end position="131"/>
    </location>
    <ligand>
        <name>(6S)-5,6,7,8-tetrahydrofolate</name>
        <dbReference type="ChEBI" id="CHEBI:57453"/>
    </ligand>
</feature>
<dbReference type="GO" id="GO:0035999">
    <property type="term" value="P:tetrahydrofolate interconversion"/>
    <property type="evidence" value="ECO:0007669"/>
    <property type="project" value="UniProtKB-UniRule"/>
</dbReference>
<keyword evidence="3" id="KW-0808">Transferase</keyword>
<comment type="caution">
    <text evidence="3">Lacks conserved residue(s) required for the propagation of feature annotation.</text>
</comment>
<dbReference type="SUPFAM" id="SSF53383">
    <property type="entry name" value="PLP-dependent transferases"/>
    <property type="match status" value="1"/>
</dbReference>
<gene>
    <name evidence="3" type="primary">glyA</name>
    <name evidence="6" type="ORF">B5M47_01890</name>
</gene>
<reference evidence="7" key="1">
    <citation type="submission" date="2017-03" db="EMBL/GenBank/DDBJ databases">
        <title>Novel pathways for hydrocarbon cycling and metabolic interdependencies in hydrothermal sediment communities.</title>
        <authorList>
            <person name="Dombrowski N."/>
            <person name="Seitz K."/>
            <person name="Teske A."/>
            <person name="Baker B."/>
        </authorList>
    </citation>
    <scope>NUCLEOTIDE SEQUENCE [LARGE SCALE GENOMIC DNA]</scope>
</reference>
<dbReference type="InterPro" id="IPR049943">
    <property type="entry name" value="Ser_HO-MeTrfase-like"/>
</dbReference>
<dbReference type="HAMAP" id="MF_00051">
    <property type="entry name" value="SHMT"/>
    <property type="match status" value="1"/>
</dbReference>
<dbReference type="EMBL" id="MZGJ01000008">
    <property type="protein sequence ID" value="OQX51101.1"/>
    <property type="molecule type" value="Genomic_DNA"/>
</dbReference>
<feature type="domain" description="Serine hydroxymethyltransferase-like" evidence="5">
    <location>
        <begin position="10"/>
        <end position="394"/>
    </location>
</feature>
<evidence type="ECO:0000256" key="2">
    <source>
        <dbReference type="ARBA" id="ARBA00022898"/>
    </source>
</evidence>
<evidence type="ECO:0000256" key="1">
    <source>
        <dbReference type="ARBA" id="ARBA00001933"/>
    </source>
</evidence>
<dbReference type="PANTHER" id="PTHR11680">
    <property type="entry name" value="SERINE HYDROXYMETHYLTRANSFERASE"/>
    <property type="match status" value="1"/>
</dbReference>
<dbReference type="EC" id="2.1.2.1" evidence="3"/>
<evidence type="ECO:0000313" key="6">
    <source>
        <dbReference type="EMBL" id="OQX51101.1"/>
    </source>
</evidence>
<dbReference type="GO" id="GO:0030170">
    <property type="term" value="F:pyridoxal phosphate binding"/>
    <property type="evidence" value="ECO:0007669"/>
    <property type="project" value="UniProtKB-UniRule"/>
</dbReference>
<evidence type="ECO:0000256" key="4">
    <source>
        <dbReference type="PIRSR" id="PIRSR000412-50"/>
    </source>
</evidence>
<feature type="binding site" evidence="3">
    <location>
        <position position="125"/>
    </location>
    <ligand>
        <name>(6S)-5,6,7,8-tetrahydrofolate</name>
        <dbReference type="ChEBI" id="CHEBI:57453"/>
    </ligand>
</feature>
<comment type="pathway">
    <text evidence="3">One-carbon metabolism; tetrahydrofolate interconversion.</text>
</comment>
<dbReference type="STRING" id="1968527.B5M47_01890"/>
<evidence type="ECO:0000313" key="7">
    <source>
        <dbReference type="Proteomes" id="UP000192520"/>
    </source>
</evidence>